<feature type="region of interest" description="Disordered" evidence="1">
    <location>
        <begin position="1"/>
        <end position="20"/>
    </location>
</feature>
<gene>
    <name evidence="2" type="ORF">dnm_044160</name>
</gene>
<evidence type="ECO:0000256" key="1">
    <source>
        <dbReference type="SAM" id="MobiDB-lite"/>
    </source>
</evidence>
<dbReference type="AlphaFoldDB" id="A0A975BMP8"/>
<feature type="compositionally biased region" description="Basic residues" evidence="1">
    <location>
        <begin position="11"/>
        <end position="20"/>
    </location>
</feature>
<proteinExistence type="predicted"/>
<accession>A0A975BMP8</accession>
<keyword evidence="3" id="KW-1185">Reference proteome</keyword>
<protein>
    <submittedName>
        <fullName evidence="2">Uncharacterized protein</fullName>
    </submittedName>
</protein>
<dbReference type="RefSeq" id="WP_276571886.1">
    <property type="nucleotide sequence ID" value="NZ_CP061800.1"/>
</dbReference>
<reference evidence="2" key="1">
    <citation type="journal article" date="2021" name="Microb. Physiol.">
        <title>Proteogenomic Insights into the Physiology of Marine, Sulfate-Reducing, Filamentous Desulfonema limicola and Desulfonema magnum.</title>
        <authorList>
            <person name="Schnaars V."/>
            <person name="Wohlbrand L."/>
            <person name="Scheve S."/>
            <person name="Hinrichs C."/>
            <person name="Reinhardt R."/>
            <person name="Rabus R."/>
        </authorList>
    </citation>
    <scope>NUCLEOTIDE SEQUENCE</scope>
    <source>
        <strain evidence="2">4be13</strain>
    </source>
</reference>
<feature type="compositionally biased region" description="Basic and acidic residues" evidence="1">
    <location>
        <begin position="1"/>
        <end position="10"/>
    </location>
</feature>
<dbReference type="Proteomes" id="UP000663722">
    <property type="component" value="Chromosome"/>
</dbReference>
<name>A0A975BMP8_9BACT</name>
<sequence length="44" mass="5278">MNLRVFEAKKSATKARRHKETQRDFVNLRTFVSSWQKISHKETS</sequence>
<evidence type="ECO:0000313" key="2">
    <source>
        <dbReference type="EMBL" id="QTA88372.1"/>
    </source>
</evidence>
<organism evidence="2 3">
    <name type="scientific">Desulfonema magnum</name>
    <dbReference type="NCBI Taxonomy" id="45655"/>
    <lineage>
        <taxon>Bacteria</taxon>
        <taxon>Pseudomonadati</taxon>
        <taxon>Thermodesulfobacteriota</taxon>
        <taxon>Desulfobacteria</taxon>
        <taxon>Desulfobacterales</taxon>
        <taxon>Desulfococcaceae</taxon>
        <taxon>Desulfonema</taxon>
    </lineage>
</organism>
<dbReference type="KEGG" id="dmm:dnm_044160"/>
<evidence type="ECO:0000313" key="3">
    <source>
        <dbReference type="Proteomes" id="UP000663722"/>
    </source>
</evidence>
<dbReference type="EMBL" id="CP061800">
    <property type="protein sequence ID" value="QTA88372.1"/>
    <property type="molecule type" value="Genomic_DNA"/>
</dbReference>